<dbReference type="AlphaFoldDB" id="A0A1G2BK97"/>
<feature type="transmembrane region" description="Helical" evidence="2">
    <location>
        <begin position="40"/>
        <end position="58"/>
    </location>
</feature>
<protein>
    <recommendedName>
        <fullName evidence="5">DUF2933 domain-containing protein</fullName>
    </recommendedName>
</protein>
<organism evidence="3 4">
    <name type="scientific">Candidatus Komeilibacteria bacterium RIFCSPHIGHO2_01_FULL_52_14</name>
    <dbReference type="NCBI Taxonomy" id="1798549"/>
    <lineage>
        <taxon>Bacteria</taxon>
        <taxon>Candidatus Komeiliibacteriota</taxon>
    </lineage>
</organism>
<keyword evidence="2" id="KW-1133">Transmembrane helix</keyword>
<evidence type="ECO:0008006" key="5">
    <source>
        <dbReference type="Google" id="ProtNLM"/>
    </source>
</evidence>
<keyword evidence="2" id="KW-0472">Membrane</keyword>
<keyword evidence="2" id="KW-0812">Transmembrane</keyword>
<evidence type="ECO:0000313" key="3">
    <source>
        <dbReference type="EMBL" id="OGY89614.1"/>
    </source>
</evidence>
<sequence>MDHQHNKNDGHDMRMMWMMMLACMLPVIAISFASSAPNKIVIALVITGAMVALHLFFMRGRGHQSDEKHSDNSQQHSDHDQHTGCH</sequence>
<evidence type="ECO:0000313" key="4">
    <source>
        <dbReference type="Proteomes" id="UP000177817"/>
    </source>
</evidence>
<accession>A0A1G2BK97</accession>
<reference evidence="3 4" key="1">
    <citation type="journal article" date="2016" name="Nat. Commun.">
        <title>Thousands of microbial genomes shed light on interconnected biogeochemical processes in an aquifer system.</title>
        <authorList>
            <person name="Anantharaman K."/>
            <person name="Brown C.T."/>
            <person name="Hug L.A."/>
            <person name="Sharon I."/>
            <person name="Castelle C.J."/>
            <person name="Probst A.J."/>
            <person name="Thomas B.C."/>
            <person name="Singh A."/>
            <person name="Wilkins M.J."/>
            <person name="Karaoz U."/>
            <person name="Brodie E.L."/>
            <person name="Williams K.H."/>
            <person name="Hubbard S.S."/>
            <person name="Banfield J.F."/>
        </authorList>
    </citation>
    <scope>NUCLEOTIDE SEQUENCE [LARGE SCALE GENOMIC DNA]</scope>
</reference>
<dbReference type="EMBL" id="MHKK01000029">
    <property type="protein sequence ID" value="OGY89614.1"/>
    <property type="molecule type" value="Genomic_DNA"/>
</dbReference>
<proteinExistence type="predicted"/>
<feature type="transmembrane region" description="Helical" evidence="2">
    <location>
        <begin position="15"/>
        <end position="34"/>
    </location>
</feature>
<dbReference type="Proteomes" id="UP000177817">
    <property type="component" value="Unassembled WGS sequence"/>
</dbReference>
<feature type="region of interest" description="Disordered" evidence="1">
    <location>
        <begin position="63"/>
        <end position="86"/>
    </location>
</feature>
<evidence type="ECO:0000256" key="2">
    <source>
        <dbReference type="SAM" id="Phobius"/>
    </source>
</evidence>
<comment type="caution">
    <text evidence="3">The sequence shown here is derived from an EMBL/GenBank/DDBJ whole genome shotgun (WGS) entry which is preliminary data.</text>
</comment>
<name>A0A1G2BK97_9BACT</name>
<gene>
    <name evidence="3" type="ORF">A2677_00955</name>
</gene>
<evidence type="ECO:0000256" key="1">
    <source>
        <dbReference type="SAM" id="MobiDB-lite"/>
    </source>
</evidence>